<dbReference type="SUPFAM" id="SSF81296">
    <property type="entry name" value="E set domains"/>
    <property type="match status" value="1"/>
</dbReference>
<feature type="chain" id="PRO_5046182385" description="MD-2-related lipid-recognition domain-containing protein" evidence="1">
    <location>
        <begin position="33"/>
        <end position="172"/>
    </location>
</feature>
<dbReference type="Proteomes" id="UP000823941">
    <property type="component" value="Chromosome 16"/>
</dbReference>
<dbReference type="EMBL" id="JAHIBW010000016">
    <property type="protein sequence ID" value="KAG7303208.1"/>
    <property type="molecule type" value="Genomic_DNA"/>
</dbReference>
<feature type="domain" description="MD-2-related lipid-recognition" evidence="2">
    <location>
        <begin position="39"/>
        <end position="170"/>
    </location>
</feature>
<name>A0ABQ7QDA6_PLUXY</name>
<feature type="signal peptide" evidence="1">
    <location>
        <begin position="1"/>
        <end position="32"/>
    </location>
</feature>
<reference evidence="3 4" key="1">
    <citation type="submission" date="2021-06" db="EMBL/GenBank/DDBJ databases">
        <title>A haploid diamondback moth (Plutella xylostella L.) genome assembly resolves 31 chromosomes and identifies a diamide resistance mutation.</title>
        <authorList>
            <person name="Ward C.M."/>
            <person name="Perry K.D."/>
            <person name="Baker G."/>
            <person name="Powis K."/>
            <person name="Heckel D.G."/>
            <person name="Baxter S.W."/>
        </authorList>
    </citation>
    <scope>NUCLEOTIDE SEQUENCE [LARGE SCALE GENOMIC DNA]</scope>
    <source>
        <strain evidence="3 4">LV</strain>
        <tissue evidence="3">Single pupa</tissue>
    </source>
</reference>
<gene>
    <name evidence="3" type="ORF">JYU34_011671</name>
</gene>
<dbReference type="InterPro" id="IPR014756">
    <property type="entry name" value="Ig_E-set"/>
</dbReference>
<dbReference type="Gene3D" id="2.60.40.770">
    <property type="match status" value="1"/>
</dbReference>
<evidence type="ECO:0000313" key="4">
    <source>
        <dbReference type="Proteomes" id="UP000823941"/>
    </source>
</evidence>
<proteinExistence type="predicted"/>
<evidence type="ECO:0000256" key="1">
    <source>
        <dbReference type="SAM" id="SignalP"/>
    </source>
</evidence>
<keyword evidence="1" id="KW-0732">Signal</keyword>
<organism evidence="3 4">
    <name type="scientific">Plutella xylostella</name>
    <name type="common">Diamondback moth</name>
    <name type="synonym">Plutella maculipennis</name>
    <dbReference type="NCBI Taxonomy" id="51655"/>
    <lineage>
        <taxon>Eukaryota</taxon>
        <taxon>Metazoa</taxon>
        <taxon>Ecdysozoa</taxon>
        <taxon>Arthropoda</taxon>
        <taxon>Hexapoda</taxon>
        <taxon>Insecta</taxon>
        <taxon>Pterygota</taxon>
        <taxon>Neoptera</taxon>
        <taxon>Endopterygota</taxon>
        <taxon>Lepidoptera</taxon>
        <taxon>Glossata</taxon>
        <taxon>Ditrysia</taxon>
        <taxon>Yponomeutoidea</taxon>
        <taxon>Plutellidae</taxon>
        <taxon>Plutella</taxon>
    </lineage>
</organism>
<dbReference type="InterPro" id="IPR003172">
    <property type="entry name" value="ML_dom"/>
</dbReference>
<keyword evidence="4" id="KW-1185">Reference proteome</keyword>
<comment type="caution">
    <text evidence="3">The sequence shown here is derived from an EMBL/GenBank/DDBJ whole genome shotgun (WGS) entry which is preliminary data.</text>
</comment>
<evidence type="ECO:0000313" key="3">
    <source>
        <dbReference type="EMBL" id="KAG7303208.1"/>
    </source>
</evidence>
<dbReference type="Pfam" id="PF02221">
    <property type="entry name" value="E1_DerP2_DerF2"/>
    <property type="match status" value="1"/>
</dbReference>
<sequence length="172" mass="19420">MNIWHQPVRVRGAVMWSYTIVALLCAAAAVDAELYYNSTAVTRCTRSSRAELPMNVYIQGCVDPPCSLTQLKDAEMDVVFQAPRYLEDMETLATAYLGIVPIPYPLGQDSFTCNNLVNSYCPLLEGEVLKYKLKLYIEEFMAVGVSANIEFRVRERGGADLFCFRTNIRIVR</sequence>
<accession>A0ABQ7QDA6</accession>
<evidence type="ECO:0000259" key="2">
    <source>
        <dbReference type="Pfam" id="PF02221"/>
    </source>
</evidence>
<protein>
    <recommendedName>
        <fullName evidence="2">MD-2-related lipid-recognition domain-containing protein</fullName>
    </recommendedName>
</protein>